<comment type="caution">
    <text evidence="2">The sequence shown here is derived from an EMBL/GenBank/DDBJ whole genome shotgun (WGS) entry which is preliminary data.</text>
</comment>
<dbReference type="PIRSF" id="PIRSF032131">
    <property type="entry name" value="UCP032131"/>
    <property type="match status" value="1"/>
</dbReference>
<name>A0ABT9G6M4_LEPDI</name>
<feature type="compositionally biased region" description="Pro residues" evidence="1">
    <location>
        <begin position="86"/>
        <end position="95"/>
    </location>
</feature>
<dbReference type="Pfam" id="PF06676">
    <property type="entry name" value="DUF1178"/>
    <property type="match status" value="1"/>
</dbReference>
<evidence type="ECO:0000256" key="1">
    <source>
        <dbReference type="SAM" id="MobiDB-lite"/>
    </source>
</evidence>
<proteinExistence type="predicted"/>
<dbReference type="RefSeq" id="WP_305750681.1">
    <property type="nucleotide sequence ID" value="NZ_JAUZEE010000009.1"/>
</dbReference>
<evidence type="ECO:0000313" key="3">
    <source>
        <dbReference type="Proteomes" id="UP001235760"/>
    </source>
</evidence>
<dbReference type="InterPro" id="IPR009562">
    <property type="entry name" value="DUF1178"/>
</dbReference>
<protein>
    <submittedName>
        <fullName evidence="2">DUF1178 family protein</fullName>
    </submittedName>
</protein>
<reference evidence="2 3" key="1">
    <citation type="submission" date="2023-08" db="EMBL/GenBank/DDBJ databases">
        <authorList>
            <person name="Roldan D.M."/>
            <person name="Menes R.J."/>
        </authorList>
    </citation>
    <scope>NUCLEOTIDE SEQUENCE [LARGE SCALE GENOMIC DNA]</scope>
    <source>
        <strain evidence="2 3">CCM 2812</strain>
    </source>
</reference>
<keyword evidence="3" id="KW-1185">Reference proteome</keyword>
<accession>A0ABT9G6M4</accession>
<evidence type="ECO:0000313" key="2">
    <source>
        <dbReference type="EMBL" id="MDP4302143.1"/>
    </source>
</evidence>
<feature type="region of interest" description="Disordered" evidence="1">
    <location>
        <begin position="139"/>
        <end position="160"/>
    </location>
</feature>
<gene>
    <name evidence="2" type="ORF">Q8X39_16015</name>
</gene>
<feature type="region of interest" description="Disordered" evidence="1">
    <location>
        <begin position="49"/>
        <end position="99"/>
    </location>
</feature>
<dbReference type="Proteomes" id="UP001235760">
    <property type="component" value="Unassembled WGS sequence"/>
</dbReference>
<sequence>MKVLNLQCGAGHGFEGWFGSEADIADQQARGLLTCPVCSSHEIHRLPSAPRLNLSGAREPRAATPSPAGRPPEPVAAGQTRERLPAPVPVTPPVRSPAMTPEAAAHAAVMQAAYLHAVRELMARTEDVGPRFAEEARRIHYGETEDRQIRGKTTPDEAEALREEGIEFFSVAVPDGVDGPVQ</sequence>
<organism evidence="2 3">
    <name type="scientific">Leptothrix discophora</name>
    <dbReference type="NCBI Taxonomy" id="89"/>
    <lineage>
        <taxon>Bacteria</taxon>
        <taxon>Pseudomonadati</taxon>
        <taxon>Pseudomonadota</taxon>
        <taxon>Betaproteobacteria</taxon>
        <taxon>Burkholderiales</taxon>
        <taxon>Sphaerotilaceae</taxon>
        <taxon>Leptothrix</taxon>
    </lineage>
</organism>
<dbReference type="EMBL" id="JAUZEE010000009">
    <property type="protein sequence ID" value="MDP4302143.1"/>
    <property type="molecule type" value="Genomic_DNA"/>
</dbReference>